<evidence type="ECO:0000313" key="3">
    <source>
        <dbReference type="Proteomes" id="UP000886865"/>
    </source>
</evidence>
<dbReference type="EMBL" id="DVJQ01000072">
    <property type="protein sequence ID" value="HIS75013.1"/>
    <property type="molecule type" value="Genomic_DNA"/>
</dbReference>
<name>A0A9D1FJS4_9BACT</name>
<gene>
    <name evidence="2" type="ORF">IAA86_08350</name>
</gene>
<comment type="caution">
    <text evidence="2">The sequence shown here is derived from an EMBL/GenBank/DDBJ whole genome shotgun (WGS) entry which is preliminary data.</text>
</comment>
<protein>
    <submittedName>
        <fullName evidence="2">Uncharacterized protein</fullName>
    </submittedName>
</protein>
<dbReference type="AlphaFoldDB" id="A0A9D1FJS4"/>
<feature type="transmembrane region" description="Helical" evidence="1">
    <location>
        <begin position="65"/>
        <end position="82"/>
    </location>
</feature>
<accession>A0A9D1FJS4</accession>
<reference evidence="2" key="1">
    <citation type="submission" date="2020-10" db="EMBL/GenBank/DDBJ databases">
        <authorList>
            <person name="Gilroy R."/>
        </authorList>
    </citation>
    <scope>NUCLEOTIDE SEQUENCE</scope>
    <source>
        <strain evidence="2">CHK152-2871</strain>
    </source>
</reference>
<evidence type="ECO:0000313" key="2">
    <source>
        <dbReference type="EMBL" id="HIS75013.1"/>
    </source>
</evidence>
<sequence>MDSIDTSYQMVQNRAQRQRRITPEALEAHAQALQNVSEGDFSVDPIIVADVLDGKLKKTKSGRKLVNFLVSGASFAAAVVSFKKVSPKLRSGISNATSKIAGSFGNVGKKINNKNISDVADEMTKEAAKIAQKGDGEALKQGLTRILGENKSAKAMGILNKFGINTGGDAADTAIAVGAAVLAGREAGDIADDTQKELTLKDAVRDISKVMNAIPGADAVSEI</sequence>
<organism evidence="2 3">
    <name type="scientific">Candidatus Galligastranaerophilus intestinavium</name>
    <dbReference type="NCBI Taxonomy" id="2840836"/>
    <lineage>
        <taxon>Bacteria</taxon>
        <taxon>Candidatus Galligastranaerophilus</taxon>
    </lineage>
</organism>
<reference evidence="2" key="2">
    <citation type="journal article" date="2021" name="PeerJ">
        <title>Extensive microbial diversity within the chicken gut microbiome revealed by metagenomics and culture.</title>
        <authorList>
            <person name="Gilroy R."/>
            <person name="Ravi A."/>
            <person name="Getino M."/>
            <person name="Pursley I."/>
            <person name="Horton D.L."/>
            <person name="Alikhan N.F."/>
            <person name="Baker D."/>
            <person name="Gharbi K."/>
            <person name="Hall N."/>
            <person name="Watson M."/>
            <person name="Adriaenssens E.M."/>
            <person name="Foster-Nyarko E."/>
            <person name="Jarju S."/>
            <person name="Secka A."/>
            <person name="Antonio M."/>
            <person name="Oren A."/>
            <person name="Chaudhuri R.R."/>
            <person name="La Ragione R."/>
            <person name="Hildebrand F."/>
            <person name="Pallen M.J."/>
        </authorList>
    </citation>
    <scope>NUCLEOTIDE SEQUENCE</scope>
    <source>
        <strain evidence="2">CHK152-2871</strain>
    </source>
</reference>
<keyword evidence="1" id="KW-1133">Transmembrane helix</keyword>
<keyword evidence="1" id="KW-0812">Transmembrane</keyword>
<proteinExistence type="predicted"/>
<dbReference type="Proteomes" id="UP000886865">
    <property type="component" value="Unassembled WGS sequence"/>
</dbReference>
<keyword evidence="1" id="KW-0472">Membrane</keyword>
<evidence type="ECO:0000256" key="1">
    <source>
        <dbReference type="SAM" id="Phobius"/>
    </source>
</evidence>